<evidence type="ECO:0000313" key="2">
    <source>
        <dbReference type="EMBL" id="KAF7377164.1"/>
    </source>
</evidence>
<gene>
    <name evidence="2" type="ORF">MSAN_00135600</name>
</gene>
<protein>
    <submittedName>
        <fullName evidence="2">Uncharacterized protein</fullName>
    </submittedName>
</protein>
<name>A0A8H6ZGZ5_9AGAR</name>
<proteinExistence type="predicted"/>
<sequence length="177" mass="19104">MTCPFGYILHLQTASIEWAAASFASGFGVNNESLMRAFHMFHSHHSHTALLPALPERTSAPSHSQISESKLPPGAGGARRKRRASQSRSLSGTSSTFKLHLHTFKPDPSRGRSALILFTRTLWTLLGGSYAGATCCNGRDSDRLYPPSYPSAPVSIRYAACARVTARSKQACAVVCP</sequence>
<dbReference type="EMBL" id="JACAZH010000001">
    <property type="protein sequence ID" value="KAF7377164.1"/>
    <property type="molecule type" value="Genomic_DNA"/>
</dbReference>
<feature type="region of interest" description="Disordered" evidence="1">
    <location>
        <begin position="57"/>
        <end position="94"/>
    </location>
</feature>
<dbReference type="Proteomes" id="UP000623467">
    <property type="component" value="Unassembled WGS sequence"/>
</dbReference>
<organism evidence="2 3">
    <name type="scientific">Mycena sanguinolenta</name>
    <dbReference type="NCBI Taxonomy" id="230812"/>
    <lineage>
        <taxon>Eukaryota</taxon>
        <taxon>Fungi</taxon>
        <taxon>Dikarya</taxon>
        <taxon>Basidiomycota</taxon>
        <taxon>Agaricomycotina</taxon>
        <taxon>Agaricomycetes</taxon>
        <taxon>Agaricomycetidae</taxon>
        <taxon>Agaricales</taxon>
        <taxon>Marasmiineae</taxon>
        <taxon>Mycenaceae</taxon>
        <taxon>Mycena</taxon>
    </lineage>
</organism>
<keyword evidence="3" id="KW-1185">Reference proteome</keyword>
<dbReference type="AlphaFoldDB" id="A0A8H6ZGZ5"/>
<accession>A0A8H6ZGZ5</accession>
<evidence type="ECO:0000256" key="1">
    <source>
        <dbReference type="SAM" id="MobiDB-lite"/>
    </source>
</evidence>
<reference evidence="2" key="1">
    <citation type="submission" date="2020-05" db="EMBL/GenBank/DDBJ databases">
        <title>Mycena genomes resolve the evolution of fungal bioluminescence.</title>
        <authorList>
            <person name="Tsai I.J."/>
        </authorList>
    </citation>
    <scope>NUCLEOTIDE SEQUENCE</scope>
    <source>
        <strain evidence="2">160909Yilan</strain>
    </source>
</reference>
<feature type="compositionally biased region" description="Polar residues" evidence="1">
    <location>
        <begin position="59"/>
        <end position="68"/>
    </location>
</feature>
<comment type="caution">
    <text evidence="2">The sequence shown here is derived from an EMBL/GenBank/DDBJ whole genome shotgun (WGS) entry which is preliminary data.</text>
</comment>
<evidence type="ECO:0000313" key="3">
    <source>
        <dbReference type="Proteomes" id="UP000623467"/>
    </source>
</evidence>